<dbReference type="KEGG" id="cce:Ccel_1691"/>
<dbReference type="AlphaFoldDB" id="B8I2P9"/>
<keyword evidence="4 8" id="KW-0812">Transmembrane</keyword>
<dbReference type="PRINTS" id="PR01437">
    <property type="entry name" value="NUOXDRDTASE4"/>
</dbReference>
<evidence type="ECO:0000259" key="11">
    <source>
        <dbReference type="Pfam" id="PF00662"/>
    </source>
</evidence>
<comment type="subcellular location">
    <subcellularLocation>
        <location evidence="1">Cell membrane</location>
        <topology evidence="1">Multi-pass membrane protein</topology>
    </subcellularLocation>
    <subcellularLocation>
        <location evidence="8">Membrane</location>
        <topology evidence="8">Multi-pass membrane protein</topology>
    </subcellularLocation>
</comment>
<dbReference type="STRING" id="394503.Ccel_1691"/>
<dbReference type="Pfam" id="PF00662">
    <property type="entry name" value="Proton_antipo_N"/>
    <property type="match status" value="1"/>
</dbReference>
<gene>
    <name evidence="12" type="ordered locus">Ccel_1691</name>
</gene>
<evidence type="ECO:0000256" key="7">
    <source>
        <dbReference type="ARBA" id="ARBA00023136"/>
    </source>
</evidence>
<dbReference type="GO" id="GO:0016491">
    <property type="term" value="F:oxidoreductase activity"/>
    <property type="evidence" value="ECO:0007669"/>
    <property type="project" value="UniProtKB-KW"/>
</dbReference>
<dbReference type="EMBL" id="CP001348">
    <property type="protein sequence ID" value="ACL76042.1"/>
    <property type="molecule type" value="Genomic_DNA"/>
</dbReference>
<dbReference type="HOGENOM" id="CLU_007100_8_1_9"/>
<feature type="transmembrane region" description="Helical" evidence="9">
    <location>
        <begin position="6"/>
        <end position="28"/>
    </location>
</feature>
<dbReference type="GO" id="GO:0008137">
    <property type="term" value="F:NADH dehydrogenase (ubiquinone) activity"/>
    <property type="evidence" value="ECO:0007669"/>
    <property type="project" value="InterPro"/>
</dbReference>
<protein>
    <submittedName>
        <fullName evidence="12">NADH/Ubiquinone/plastoquinone (Complex I)</fullName>
    </submittedName>
</protein>
<dbReference type="InterPro" id="IPR001750">
    <property type="entry name" value="ND/Mrp_TM"/>
</dbReference>
<feature type="transmembrane region" description="Helical" evidence="9">
    <location>
        <begin position="666"/>
        <end position="686"/>
    </location>
</feature>
<dbReference type="eggNOG" id="COG0651">
    <property type="taxonomic scope" value="Bacteria"/>
</dbReference>
<feature type="domain" description="NADH:quinone oxidoreductase/Mrp antiporter transmembrane" evidence="10">
    <location>
        <begin position="137"/>
        <end position="427"/>
    </location>
</feature>
<reference evidence="12 13" key="1">
    <citation type="submission" date="2009-01" db="EMBL/GenBank/DDBJ databases">
        <title>Complete sequence of Clostridium cellulolyticum H10.</title>
        <authorList>
            <consortium name="US DOE Joint Genome Institute"/>
            <person name="Lucas S."/>
            <person name="Copeland A."/>
            <person name="Lapidus A."/>
            <person name="Glavina del Rio T."/>
            <person name="Dalin E."/>
            <person name="Tice H."/>
            <person name="Bruce D."/>
            <person name="Goodwin L."/>
            <person name="Pitluck S."/>
            <person name="Chertkov O."/>
            <person name="Saunders E."/>
            <person name="Brettin T."/>
            <person name="Detter J.C."/>
            <person name="Han C."/>
            <person name="Larimer F."/>
            <person name="Land M."/>
            <person name="Hauser L."/>
            <person name="Kyrpides N."/>
            <person name="Ivanova N."/>
            <person name="Zhou J."/>
            <person name="Richardson P."/>
        </authorList>
    </citation>
    <scope>NUCLEOTIDE SEQUENCE [LARGE SCALE GENOMIC DNA]</scope>
    <source>
        <strain evidence="13">ATCC 35319 / DSM 5812 / JCM 6584 / H10</strain>
    </source>
</reference>
<feature type="transmembrane region" description="Helical" evidence="9">
    <location>
        <begin position="392"/>
        <end position="421"/>
    </location>
</feature>
<feature type="transmembrane region" description="Helical" evidence="9">
    <location>
        <begin position="85"/>
        <end position="105"/>
    </location>
</feature>
<evidence type="ECO:0000259" key="10">
    <source>
        <dbReference type="Pfam" id="PF00361"/>
    </source>
</evidence>
<evidence type="ECO:0000256" key="8">
    <source>
        <dbReference type="RuleBase" id="RU000320"/>
    </source>
</evidence>
<dbReference type="InterPro" id="IPR003918">
    <property type="entry name" value="NADH_UbQ_OxRdtase"/>
</dbReference>
<dbReference type="RefSeq" id="WP_015925157.1">
    <property type="nucleotide sequence ID" value="NC_011898.1"/>
</dbReference>
<evidence type="ECO:0000256" key="1">
    <source>
        <dbReference type="ARBA" id="ARBA00004651"/>
    </source>
</evidence>
<dbReference type="Proteomes" id="UP000001349">
    <property type="component" value="Chromosome"/>
</dbReference>
<sequence length="688" mass="75916" precursor="true">MLSNQIAVLFIICIVLYMTGALTSLASYSSPKWSNRLSNSFALLASSLLTFLMIYKLIYSRDVSTKLDFNTNIPFLSIEFNIDSLSAFFIMIISIVAVIVSLFSYTYMSHYFSKKNISVFGCLYNLFIVSMVLLVASSNMLLFLVFWELMSLISFFLVIYEHEKDEVQKAGRIYIIMTYIGTVCIMAAFVLIAAYTGSFNLSSINPQSIPHGSANIIFLLLLVGFGTKAGIIPVHIWLPYAHPVAPSNISALMSGVMIKMAIYGLFRFIFNILPVSGLWWGVAVLCIGIASALIGIAYSVASTTNIKRLLAYSSIENMGIILAGIGMMMIARASENYPLLSLSLTATLLHTLNHAVFKSLLFMGAGTIQYSTHTKNMEKLGGLIKKMPAASVFIFIGCLSISAVPPFNGFISEFMIFRTIISSISYFAPSENFLLVVILMVAAAALALTGALVAFCFVKFFGISFLGMPRSLKAESAKEPGKPMLAALASAAVLCLLLGILPKYAIRLIDGVGSQLINIKMLATDWSLLSPQYYPVGNSSLSISSGLTAILLVLLGGLLLVVVMALRKRTSVERYNTWDCGFTKLNPKMQYSATGFSKSLRIIFRGFFKPGRDLEITEGIAPYHIKEGKYTTSTVRFFEKYLYVPIISTIIKFSRKIRFTVQTGSIHAYLMYFFVAMVLMLLYYSFTA</sequence>
<dbReference type="GO" id="GO:0005886">
    <property type="term" value="C:plasma membrane"/>
    <property type="evidence" value="ECO:0007669"/>
    <property type="project" value="UniProtKB-SubCell"/>
</dbReference>
<dbReference type="PANTHER" id="PTHR42682">
    <property type="entry name" value="HYDROGENASE-4 COMPONENT F"/>
    <property type="match status" value="1"/>
</dbReference>
<keyword evidence="7 9" id="KW-0472">Membrane</keyword>
<feature type="transmembrane region" description="Helical" evidence="9">
    <location>
        <begin position="483"/>
        <end position="501"/>
    </location>
</feature>
<evidence type="ECO:0000256" key="9">
    <source>
        <dbReference type="SAM" id="Phobius"/>
    </source>
</evidence>
<evidence type="ECO:0000256" key="4">
    <source>
        <dbReference type="ARBA" id="ARBA00022692"/>
    </source>
</evidence>
<keyword evidence="13" id="KW-1185">Reference proteome</keyword>
<feature type="transmembrane region" description="Helical" evidence="9">
    <location>
        <begin position="40"/>
        <end position="59"/>
    </location>
</feature>
<dbReference type="Pfam" id="PF00361">
    <property type="entry name" value="Proton_antipo_M"/>
    <property type="match status" value="1"/>
</dbReference>
<dbReference type="InterPro" id="IPR001516">
    <property type="entry name" value="Proton_antipo_N"/>
</dbReference>
<keyword evidence="6" id="KW-0560">Oxidoreductase</keyword>
<dbReference type="GO" id="GO:0042773">
    <property type="term" value="P:ATP synthesis coupled electron transport"/>
    <property type="evidence" value="ECO:0007669"/>
    <property type="project" value="InterPro"/>
</dbReference>
<keyword evidence="5 9" id="KW-1133">Transmembrane helix</keyword>
<evidence type="ECO:0000256" key="2">
    <source>
        <dbReference type="ARBA" id="ARBA00008483"/>
    </source>
</evidence>
<dbReference type="OrthoDB" id="9807568at2"/>
<feature type="transmembrane region" description="Helical" evidence="9">
    <location>
        <begin position="278"/>
        <end position="298"/>
    </location>
</feature>
<evidence type="ECO:0000313" key="12">
    <source>
        <dbReference type="EMBL" id="ACL76042.1"/>
    </source>
</evidence>
<dbReference type="PANTHER" id="PTHR42682:SF3">
    <property type="entry name" value="FORMATE HYDROGENLYASE SUBUNIT 3-RELATED"/>
    <property type="match status" value="1"/>
</dbReference>
<feature type="transmembrane region" description="Helical" evidence="9">
    <location>
        <begin position="433"/>
        <end position="462"/>
    </location>
</feature>
<organism evidence="12 13">
    <name type="scientific">Ruminiclostridium cellulolyticum (strain ATCC 35319 / DSM 5812 / JCM 6584 / H10)</name>
    <name type="common">Clostridium cellulolyticum</name>
    <dbReference type="NCBI Taxonomy" id="394503"/>
    <lineage>
        <taxon>Bacteria</taxon>
        <taxon>Bacillati</taxon>
        <taxon>Bacillota</taxon>
        <taxon>Clostridia</taxon>
        <taxon>Eubacteriales</taxon>
        <taxon>Oscillospiraceae</taxon>
        <taxon>Ruminiclostridium</taxon>
    </lineage>
</organism>
<dbReference type="InterPro" id="IPR052175">
    <property type="entry name" value="ComplexI-like_HydComp"/>
</dbReference>
<feature type="transmembrane region" description="Helical" evidence="9">
    <location>
        <begin position="141"/>
        <end position="160"/>
    </location>
</feature>
<evidence type="ECO:0000256" key="5">
    <source>
        <dbReference type="ARBA" id="ARBA00022989"/>
    </source>
</evidence>
<feature type="transmembrane region" description="Helical" evidence="9">
    <location>
        <begin position="172"/>
        <end position="196"/>
    </location>
</feature>
<feature type="domain" description="NADH-Ubiquinone oxidoreductase (complex I) chain 5 N-terminal" evidence="11">
    <location>
        <begin position="76"/>
        <end position="110"/>
    </location>
</feature>
<feature type="transmembrane region" description="Helical" evidence="9">
    <location>
        <begin position="250"/>
        <end position="272"/>
    </location>
</feature>
<name>B8I2P9_RUMCH</name>
<feature type="transmembrane region" description="Helical" evidence="9">
    <location>
        <begin position="310"/>
        <end position="331"/>
    </location>
</feature>
<feature type="transmembrane region" description="Helical" evidence="9">
    <location>
        <begin position="351"/>
        <end position="371"/>
    </location>
</feature>
<evidence type="ECO:0000256" key="6">
    <source>
        <dbReference type="ARBA" id="ARBA00023002"/>
    </source>
</evidence>
<evidence type="ECO:0000313" key="13">
    <source>
        <dbReference type="Proteomes" id="UP000001349"/>
    </source>
</evidence>
<comment type="similarity">
    <text evidence="2">Belongs to the CPA3 antiporters (TC 2.A.63) subunit A family.</text>
</comment>
<accession>B8I2P9</accession>
<proteinExistence type="inferred from homology"/>
<feature type="transmembrane region" description="Helical" evidence="9">
    <location>
        <begin position="216"/>
        <end position="238"/>
    </location>
</feature>
<feature type="transmembrane region" description="Helical" evidence="9">
    <location>
        <begin position="117"/>
        <end position="135"/>
    </location>
</feature>
<keyword evidence="3" id="KW-1003">Cell membrane</keyword>
<evidence type="ECO:0000256" key="3">
    <source>
        <dbReference type="ARBA" id="ARBA00022475"/>
    </source>
</evidence>
<keyword evidence="12" id="KW-0830">Ubiquinone</keyword>
<feature type="transmembrane region" description="Helical" evidence="9">
    <location>
        <begin position="543"/>
        <end position="566"/>
    </location>
</feature>